<feature type="transmembrane region" description="Helical" evidence="8">
    <location>
        <begin position="21"/>
        <end position="40"/>
    </location>
</feature>
<dbReference type="Pfam" id="PF07690">
    <property type="entry name" value="MFS_1"/>
    <property type="match status" value="1"/>
</dbReference>
<dbReference type="InterPro" id="IPR011701">
    <property type="entry name" value="MFS"/>
</dbReference>
<comment type="subcellular location">
    <subcellularLocation>
        <location evidence="8">Cell inner membrane</location>
        <topology evidence="8">Multi-pass membrane protein</topology>
    </subcellularLocation>
    <subcellularLocation>
        <location evidence="1">Cell membrane</location>
        <topology evidence="1">Multi-pass membrane protein</topology>
    </subcellularLocation>
</comment>
<feature type="transmembrane region" description="Helical" evidence="8">
    <location>
        <begin position="227"/>
        <end position="247"/>
    </location>
</feature>
<protein>
    <recommendedName>
        <fullName evidence="8">Bcr/CflA family efflux transporter</fullName>
    </recommendedName>
</protein>
<feature type="transmembrane region" description="Helical" evidence="8">
    <location>
        <begin position="379"/>
        <end position="401"/>
    </location>
</feature>
<feature type="domain" description="Major facilitator superfamily (MFS) profile" evidence="9">
    <location>
        <begin position="21"/>
        <end position="406"/>
    </location>
</feature>
<dbReference type="GO" id="GO:0005886">
    <property type="term" value="C:plasma membrane"/>
    <property type="evidence" value="ECO:0007669"/>
    <property type="project" value="UniProtKB-SubCell"/>
</dbReference>
<feature type="transmembrane region" description="Helical" evidence="8">
    <location>
        <begin position="259"/>
        <end position="279"/>
    </location>
</feature>
<evidence type="ECO:0000313" key="11">
    <source>
        <dbReference type="Proteomes" id="UP000532373"/>
    </source>
</evidence>
<dbReference type="AlphaFoldDB" id="A0A8E1WEL5"/>
<dbReference type="SUPFAM" id="SSF103473">
    <property type="entry name" value="MFS general substrate transporter"/>
    <property type="match status" value="1"/>
</dbReference>
<name>A0A8E1WEL5_9HYPH</name>
<feature type="transmembrane region" description="Helical" evidence="8">
    <location>
        <begin position="346"/>
        <end position="373"/>
    </location>
</feature>
<sequence>MEQKVSPSAQQGVFPIPRWEFIALAAALMAVNALAVDIMLPALQQIGAALNVESENHRQYVITAYFAGLALALLAYGPISDRFGRRKPLLFGLGIYVLAAFAAAFAPSFETLLALRFVQGIGAASTRVIAVSVVRDRFGGRQMAEIMSLIFMVFMIVPVVAPAMGQIVMLFSEWHMIFIVMAVSALAITLWAAIRLPETMHPDDRRPLSILSIARGFRTVLTTRMSLWYTLASMTIFGALFGFINSAQQVYVGLYGLGVWFPLVFAAIAGMMSVSSFLNSRLVGKLGMRKLSHGALIGFLLVSMIWLAWSLTGPVPFAAFIVLFALAMFQFGWIGSNFNSIAMEPLGHIAGTASSVQGFMQTLGGGLIGAAIGQSFDGTTVPLAIGFCGVAAIGLVMVLIAEKGKLFRGQHDPKPVVAEVH</sequence>
<dbReference type="EMBL" id="JACHGI010000003">
    <property type="protein sequence ID" value="MBB6466529.1"/>
    <property type="molecule type" value="Genomic_DNA"/>
</dbReference>
<evidence type="ECO:0000256" key="3">
    <source>
        <dbReference type="ARBA" id="ARBA00022448"/>
    </source>
</evidence>
<comment type="caution">
    <text evidence="10">The sequence shown here is derived from an EMBL/GenBank/DDBJ whole genome shotgun (WGS) entry which is preliminary data.</text>
</comment>
<evidence type="ECO:0000256" key="7">
    <source>
        <dbReference type="ARBA" id="ARBA00023136"/>
    </source>
</evidence>
<dbReference type="CDD" id="cd17320">
    <property type="entry name" value="MFS_MdfA_MDR_like"/>
    <property type="match status" value="1"/>
</dbReference>
<keyword evidence="4" id="KW-1003">Cell membrane</keyword>
<evidence type="ECO:0000256" key="5">
    <source>
        <dbReference type="ARBA" id="ARBA00022692"/>
    </source>
</evidence>
<evidence type="ECO:0000256" key="1">
    <source>
        <dbReference type="ARBA" id="ARBA00004651"/>
    </source>
</evidence>
<dbReference type="PANTHER" id="PTHR23502">
    <property type="entry name" value="MAJOR FACILITATOR SUPERFAMILY"/>
    <property type="match status" value="1"/>
</dbReference>
<dbReference type="GO" id="GO:0042910">
    <property type="term" value="F:xenobiotic transmembrane transporter activity"/>
    <property type="evidence" value="ECO:0007669"/>
    <property type="project" value="InterPro"/>
</dbReference>
<evidence type="ECO:0000256" key="6">
    <source>
        <dbReference type="ARBA" id="ARBA00022989"/>
    </source>
</evidence>
<dbReference type="InterPro" id="IPR036259">
    <property type="entry name" value="MFS_trans_sf"/>
</dbReference>
<feature type="transmembrane region" description="Helical" evidence="8">
    <location>
        <begin position="174"/>
        <end position="196"/>
    </location>
</feature>
<feature type="transmembrane region" description="Helical" evidence="8">
    <location>
        <begin position="60"/>
        <end position="77"/>
    </location>
</feature>
<feature type="transmembrane region" description="Helical" evidence="8">
    <location>
        <begin position="291"/>
        <end position="309"/>
    </location>
</feature>
<feature type="transmembrane region" description="Helical" evidence="8">
    <location>
        <begin position="315"/>
        <end position="334"/>
    </location>
</feature>
<dbReference type="PANTHER" id="PTHR23502:SF132">
    <property type="entry name" value="POLYAMINE TRANSPORTER 2-RELATED"/>
    <property type="match status" value="1"/>
</dbReference>
<gene>
    <name evidence="10" type="ORF">HNQ96_002394</name>
</gene>
<evidence type="ECO:0000313" key="10">
    <source>
        <dbReference type="EMBL" id="MBB6466529.1"/>
    </source>
</evidence>
<accession>A0A8E1WEL5</accession>
<evidence type="ECO:0000259" key="9">
    <source>
        <dbReference type="PROSITE" id="PS50850"/>
    </source>
</evidence>
<reference evidence="10 11" key="1">
    <citation type="submission" date="2020-08" db="EMBL/GenBank/DDBJ databases">
        <title>Genomic Encyclopedia of Type Strains, Phase IV (KMG-IV): sequencing the most valuable type-strain genomes for metagenomic binning, comparative biology and taxonomic classification.</title>
        <authorList>
            <person name="Goeker M."/>
        </authorList>
    </citation>
    <scope>NUCLEOTIDE SEQUENCE [LARGE SCALE GENOMIC DNA]</scope>
    <source>
        <strain evidence="10 11">DSM 17454</strain>
    </source>
</reference>
<dbReference type="GO" id="GO:1990961">
    <property type="term" value="P:xenobiotic detoxification by transmembrane export across the plasma membrane"/>
    <property type="evidence" value="ECO:0007669"/>
    <property type="project" value="InterPro"/>
</dbReference>
<dbReference type="RefSeq" id="WP_184768958.1">
    <property type="nucleotide sequence ID" value="NZ_JACHGI010000003.1"/>
</dbReference>
<evidence type="ECO:0000256" key="8">
    <source>
        <dbReference type="RuleBase" id="RU365088"/>
    </source>
</evidence>
<evidence type="ECO:0000256" key="4">
    <source>
        <dbReference type="ARBA" id="ARBA00022475"/>
    </source>
</evidence>
<dbReference type="PROSITE" id="PS50850">
    <property type="entry name" value="MFS"/>
    <property type="match status" value="1"/>
</dbReference>
<keyword evidence="3 8" id="KW-0813">Transport</keyword>
<dbReference type="Gene3D" id="1.20.1720.10">
    <property type="entry name" value="Multidrug resistance protein D"/>
    <property type="match status" value="1"/>
</dbReference>
<keyword evidence="7 8" id="KW-0472">Membrane</keyword>
<feature type="transmembrane region" description="Helical" evidence="8">
    <location>
        <begin position="89"/>
        <end position="107"/>
    </location>
</feature>
<dbReference type="InterPro" id="IPR004812">
    <property type="entry name" value="Efflux_drug-R_Bcr/CmlA"/>
</dbReference>
<keyword evidence="8" id="KW-0997">Cell inner membrane</keyword>
<organism evidence="10 11">
    <name type="scientific">Aminobacter carboxidus</name>
    <dbReference type="NCBI Taxonomy" id="376165"/>
    <lineage>
        <taxon>Bacteria</taxon>
        <taxon>Pseudomonadati</taxon>
        <taxon>Pseudomonadota</taxon>
        <taxon>Alphaproteobacteria</taxon>
        <taxon>Hyphomicrobiales</taxon>
        <taxon>Phyllobacteriaceae</taxon>
        <taxon>Aminobacter</taxon>
    </lineage>
</organism>
<dbReference type="Proteomes" id="UP000532373">
    <property type="component" value="Unassembled WGS sequence"/>
</dbReference>
<keyword evidence="6 8" id="KW-1133">Transmembrane helix</keyword>
<keyword evidence="5 8" id="KW-0812">Transmembrane</keyword>
<proteinExistence type="inferred from homology"/>
<dbReference type="NCBIfam" id="TIGR00710">
    <property type="entry name" value="efflux_Bcr_CflA"/>
    <property type="match status" value="1"/>
</dbReference>
<feature type="transmembrane region" description="Helical" evidence="8">
    <location>
        <begin position="113"/>
        <end position="134"/>
    </location>
</feature>
<feature type="transmembrane region" description="Helical" evidence="8">
    <location>
        <begin position="146"/>
        <end position="168"/>
    </location>
</feature>
<evidence type="ECO:0000256" key="2">
    <source>
        <dbReference type="ARBA" id="ARBA00006236"/>
    </source>
</evidence>
<comment type="similarity">
    <text evidence="2 8">Belongs to the major facilitator superfamily. Bcr/CmlA family.</text>
</comment>
<dbReference type="InterPro" id="IPR020846">
    <property type="entry name" value="MFS_dom"/>
</dbReference>